<dbReference type="AlphaFoldDB" id="A0AAD7ALD3"/>
<comment type="caution">
    <text evidence="2">The sequence shown here is derived from an EMBL/GenBank/DDBJ whole genome shotgun (WGS) entry which is preliminary data.</text>
</comment>
<accession>A0AAD7ALD3</accession>
<name>A0AAD7ALD3_9AGAR</name>
<proteinExistence type="predicted"/>
<feature type="compositionally biased region" description="Basic and acidic residues" evidence="1">
    <location>
        <begin position="681"/>
        <end position="695"/>
    </location>
</feature>
<feature type="region of interest" description="Disordered" evidence="1">
    <location>
        <begin position="657"/>
        <end position="704"/>
    </location>
</feature>
<keyword evidence="3" id="KW-1185">Reference proteome</keyword>
<evidence type="ECO:0000256" key="1">
    <source>
        <dbReference type="SAM" id="MobiDB-lite"/>
    </source>
</evidence>
<evidence type="ECO:0000313" key="3">
    <source>
        <dbReference type="Proteomes" id="UP001218218"/>
    </source>
</evidence>
<sequence length="983" mass="108641">MSLPRPEGTSGKSGPPQESNMFAERNLLIILYSLQCKKKISLTSRSSGFQVARREVQRPVHKHNFCVVQQRASGREKLLENDRAWRVLLGGIKILNLTGGIQVQGRIYHTTNPAQRYGLSAPLANGIDSSVLRLEDHDADVLQVLTTASAPSVLYCFPRGNVSEEMRRPVGQTEIRRNDELSWFSIKLTNILFLKRSNEVTKMGTTPQQTGDLMINKHPQTTAPPQLTLLSNFDKFRPRLSRPILVLLYSLDSTTRMTRQSPGPPYGHLNAKLLDSRELPSGCGRTSAEAQCTAMVLPWLRIRAFGALASAGGVLVVPATRSVGGQCGSMLDRALDARAPHTLPIPFFLLGAGATALASHSSQSLPQGRRHCILHPLGLLPSNSRITMPPNSFTIRIVRSSFALLSSRSATNTGLCWWIGREEKKCACTSGVVWRREGSGWDGMGWDGAGRDAGRDQTNEEGDGLDKAPYDVMCGPCGKGRYWITPLRLALALWGEPLSFLALRRYIQSLYRSSNNVSRLTGRAPAPLARSPRSYLKLLPAQGIPHRRPLPRCAHFVRVRFPRHYIDIDIDIELSYRSPRAIQMIIPPRAESGLITFRDLLLGAAASLRRHPIRLWPAARDYPFLGRTVHSGRCRSSLSGGTIVMLRREFIRWKDGRGMGQQRSAPGGGMTTIASSSLPGRAEDDTEGYRNEQTRRTPSPPSASCKRVESKVWYVFFLPPPLPLPHYSASLFLTYQSADLSPLPYRNSLCSKSPRRSHTHSRCANLVGDRVRPAPRSPDKRVCLPTARAPSSCPLLRIDGLDARTHEGYVPPSSADGHWGWVPEGAKGSADGPSFLNLFAPPIDGLDACTHEAHPSAPVRTAFAFMPPVPPRRLFLTVTSENTTCSGGRFPRFEPRETHAFQTRRLTVDVWRSYAHSRSNVAISHTSAGTLGARRVESGREATCQAKRQWSLAGGRVAACTDLRRTMSCLLGRDWQYIGFLDV</sequence>
<protein>
    <submittedName>
        <fullName evidence="2">Uncharacterized protein</fullName>
    </submittedName>
</protein>
<reference evidence="2" key="1">
    <citation type="submission" date="2023-03" db="EMBL/GenBank/DDBJ databases">
        <title>Massive genome expansion in bonnet fungi (Mycena s.s.) driven by repeated elements and novel gene families across ecological guilds.</title>
        <authorList>
            <consortium name="Lawrence Berkeley National Laboratory"/>
            <person name="Harder C.B."/>
            <person name="Miyauchi S."/>
            <person name="Viragh M."/>
            <person name="Kuo A."/>
            <person name="Thoen E."/>
            <person name="Andreopoulos B."/>
            <person name="Lu D."/>
            <person name="Skrede I."/>
            <person name="Drula E."/>
            <person name="Henrissat B."/>
            <person name="Morin E."/>
            <person name="Kohler A."/>
            <person name="Barry K."/>
            <person name="LaButti K."/>
            <person name="Morin E."/>
            <person name="Salamov A."/>
            <person name="Lipzen A."/>
            <person name="Mereny Z."/>
            <person name="Hegedus B."/>
            <person name="Baldrian P."/>
            <person name="Stursova M."/>
            <person name="Weitz H."/>
            <person name="Taylor A."/>
            <person name="Grigoriev I.V."/>
            <person name="Nagy L.G."/>
            <person name="Martin F."/>
            <person name="Kauserud H."/>
        </authorList>
    </citation>
    <scope>NUCLEOTIDE SEQUENCE</scope>
    <source>
        <strain evidence="2">CBHHK002</strain>
    </source>
</reference>
<gene>
    <name evidence="2" type="ORF">DFH08DRAFT_1024479</name>
</gene>
<evidence type="ECO:0000313" key="2">
    <source>
        <dbReference type="EMBL" id="KAJ7362372.1"/>
    </source>
</evidence>
<dbReference type="EMBL" id="JARIHO010000004">
    <property type="protein sequence ID" value="KAJ7362372.1"/>
    <property type="molecule type" value="Genomic_DNA"/>
</dbReference>
<organism evidence="2 3">
    <name type="scientific">Mycena albidolilacea</name>
    <dbReference type="NCBI Taxonomy" id="1033008"/>
    <lineage>
        <taxon>Eukaryota</taxon>
        <taxon>Fungi</taxon>
        <taxon>Dikarya</taxon>
        <taxon>Basidiomycota</taxon>
        <taxon>Agaricomycotina</taxon>
        <taxon>Agaricomycetes</taxon>
        <taxon>Agaricomycetidae</taxon>
        <taxon>Agaricales</taxon>
        <taxon>Marasmiineae</taxon>
        <taxon>Mycenaceae</taxon>
        <taxon>Mycena</taxon>
    </lineage>
</organism>
<dbReference type="Proteomes" id="UP001218218">
    <property type="component" value="Unassembled WGS sequence"/>
</dbReference>